<dbReference type="Proteomes" id="UP000576082">
    <property type="component" value="Unassembled WGS sequence"/>
</dbReference>
<keyword evidence="2" id="KW-0804">Transcription</keyword>
<keyword evidence="5" id="KW-1185">Reference proteome</keyword>
<name>A0A7X9XCU8_9BACT</name>
<dbReference type="PANTHER" id="PTHR47893">
    <property type="entry name" value="REGULATORY PROTEIN PCHR"/>
    <property type="match status" value="1"/>
</dbReference>
<evidence type="ECO:0000313" key="4">
    <source>
        <dbReference type="EMBL" id="NME71999.1"/>
    </source>
</evidence>
<dbReference type="InterPro" id="IPR053142">
    <property type="entry name" value="PchR_regulatory_protein"/>
</dbReference>
<dbReference type="InterPro" id="IPR009057">
    <property type="entry name" value="Homeodomain-like_sf"/>
</dbReference>
<dbReference type="Gene3D" id="1.10.10.60">
    <property type="entry name" value="Homeodomain-like"/>
    <property type="match status" value="1"/>
</dbReference>
<dbReference type="SUPFAM" id="SSF46689">
    <property type="entry name" value="Homeodomain-like"/>
    <property type="match status" value="2"/>
</dbReference>
<gene>
    <name evidence="4" type="ORF">HHU12_28805</name>
</gene>
<organism evidence="4 5">
    <name type="scientific">Flammeovirga aprica JL-4</name>
    <dbReference type="NCBI Taxonomy" id="694437"/>
    <lineage>
        <taxon>Bacteria</taxon>
        <taxon>Pseudomonadati</taxon>
        <taxon>Bacteroidota</taxon>
        <taxon>Cytophagia</taxon>
        <taxon>Cytophagales</taxon>
        <taxon>Flammeovirgaceae</taxon>
        <taxon>Flammeovirga</taxon>
    </lineage>
</organism>
<dbReference type="GO" id="GO:0003700">
    <property type="term" value="F:DNA-binding transcription factor activity"/>
    <property type="evidence" value="ECO:0007669"/>
    <property type="project" value="InterPro"/>
</dbReference>
<proteinExistence type="predicted"/>
<accession>A0A7X9XCU8</accession>
<evidence type="ECO:0000256" key="2">
    <source>
        <dbReference type="ARBA" id="ARBA00023163"/>
    </source>
</evidence>
<feature type="domain" description="HTH araC/xylS-type" evidence="3">
    <location>
        <begin position="228"/>
        <end position="326"/>
    </location>
</feature>
<dbReference type="PROSITE" id="PS01124">
    <property type="entry name" value="HTH_ARAC_FAMILY_2"/>
    <property type="match status" value="1"/>
</dbReference>
<evidence type="ECO:0000256" key="1">
    <source>
        <dbReference type="ARBA" id="ARBA00023015"/>
    </source>
</evidence>
<dbReference type="GO" id="GO:0043565">
    <property type="term" value="F:sequence-specific DNA binding"/>
    <property type="evidence" value="ECO:0007669"/>
    <property type="project" value="InterPro"/>
</dbReference>
<dbReference type="InterPro" id="IPR018060">
    <property type="entry name" value="HTH_AraC"/>
</dbReference>
<keyword evidence="1" id="KW-0805">Transcription regulation</keyword>
<dbReference type="RefSeq" id="WP_169660196.1">
    <property type="nucleotide sequence ID" value="NZ_JABANE010000126.1"/>
</dbReference>
<dbReference type="Pfam" id="PF12833">
    <property type="entry name" value="HTH_18"/>
    <property type="match status" value="1"/>
</dbReference>
<sequence length="327" mass="38289">MLELVYQEANIEQLFEVLTKELKRDAREGNHFLYSHEDSFIHFYFYKLIEGFDVFISNCKYKEDIHTQRLPDNDPDLIFINIVRIGDVSHELVNEEDQKHLDADSQKRILIYNGMYPIETLFKANTHFQSLGYYVSKDAFTQLMPDHKSVFRQLFPGTEGLAYYTFLPIELNPLLDDVFHLREKVIGSNPLILARALEIFALLFQSIIGMLDKDDLNGLHYDDYQRLLKIRTVLSGNFDQKIVIDDLAKEFGVSVSKLKRDFKTLFNSSIYQYHLNEKMEEAYRRLKEGKQSITEISMDMGYENPSKFSAMFKKIKGLSPHEVIPSH</sequence>
<dbReference type="EMBL" id="JABANE010000126">
    <property type="protein sequence ID" value="NME71999.1"/>
    <property type="molecule type" value="Genomic_DNA"/>
</dbReference>
<dbReference type="AlphaFoldDB" id="A0A7X9XCU8"/>
<reference evidence="4 5" key="1">
    <citation type="submission" date="2020-04" db="EMBL/GenBank/DDBJ databases">
        <title>Flammeovirga sp. SR4, a novel species isolated from seawater.</title>
        <authorList>
            <person name="Wang X."/>
        </authorList>
    </citation>
    <scope>NUCLEOTIDE SEQUENCE [LARGE SCALE GENOMIC DNA]</scope>
    <source>
        <strain evidence="4 5">ATCC 23126</strain>
    </source>
</reference>
<dbReference type="SMART" id="SM00342">
    <property type="entry name" value="HTH_ARAC"/>
    <property type="match status" value="1"/>
</dbReference>
<evidence type="ECO:0000259" key="3">
    <source>
        <dbReference type="PROSITE" id="PS01124"/>
    </source>
</evidence>
<evidence type="ECO:0000313" key="5">
    <source>
        <dbReference type="Proteomes" id="UP000576082"/>
    </source>
</evidence>
<protein>
    <submittedName>
        <fullName evidence="4">Helix-turn-helix transcriptional regulator</fullName>
    </submittedName>
</protein>
<comment type="caution">
    <text evidence="4">The sequence shown here is derived from an EMBL/GenBank/DDBJ whole genome shotgun (WGS) entry which is preliminary data.</text>
</comment>
<dbReference type="PANTHER" id="PTHR47893:SF1">
    <property type="entry name" value="REGULATORY PROTEIN PCHR"/>
    <property type="match status" value="1"/>
</dbReference>